<dbReference type="CDD" id="cd04666">
    <property type="entry name" value="NUDIX_DIPP2_like_Nudt4"/>
    <property type="match status" value="1"/>
</dbReference>
<dbReference type="Pfam" id="PF00293">
    <property type="entry name" value="NUDIX"/>
    <property type="match status" value="1"/>
</dbReference>
<comment type="caution">
    <text evidence="6">The sequence shown here is derived from an EMBL/GenBank/DDBJ whole genome shotgun (WGS) entry which is preliminary data.</text>
</comment>
<sequence>MTVQSIKQLPLRLQVAHKSDVRTQFAALCYRVVKDKTQILLVTSRGSGRWILPKGWPMDGVTPARAAMTEAWEEAGVEGQAVDICLGMYSYAKVLGPDTLLPCVAMVYPVRVRDLASNYPESGARRRKWFSRKKAAKAVQEPELAQIIKQFDPKRLRR</sequence>
<evidence type="ECO:0000313" key="6">
    <source>
        <dbReference type="EMBL" id="MFD1193335.1"/>
    </source>
</evidence>
<dbReference type="PANTHER" id="PTHR12629">
    <property type="entry name" value="DIPHOSPHOINOSITOL POLYPHOSPHATE PHOSPHOHYDROLASE"/>
    <property type="match status" value="1"/>
</dbReference>
<keyword evidence="2" id="KW-0479">Metal-binding</keyword>
<evidence type="ECO:0000256" key="4">
    <source>
        <dbReference type="ARBA" id="ARBA00022842"/>
    </source>
</evidence>
<protein>
    <submittedName>
        <fullName evidence="6">NUDIX hydrolase</fullName>
    </submittedName>
</protein>
<keyword evidence="3 6" id="KW-0378">Hydrolase</keyword>
<dbReference type="PANTHER" id="PTHR12629:SF0">
    <property type="entry name" value="DIPHOSPHOINOSITOL-POLYPHOSPHATE DIPHOSPHATASE"/>
    <property type="match status" value="1"/>
</dbReference>
<reference evidence="7" key="1">
    <citation type="journal article" date="2019" name="Int. J. Syst. Evol. Microbiol.">
        <title>The Global Catalogue of Microorganisms (GCM) 10K type strain sequencing project: providing services to taxonomists for standard genome sequencing and annotation.</title>
        <authorList>
            <consortium name="The Broad Institute Genomics Platform"/>
            <consortium name="The Broad Institute Genome Sequencing Center for Infectious Disease"/>
            <person name="Wu L."/>
            <person name="Ma J."/>
        </authorList>
    </citation>
    <scope>NUCLEOTIDE SEQUENCE [LARGE SCALE GENOMIC DNA]</scope>
    <source>
        <strain evidence="7">CCUG 55328</strain>
    </source>
</reference>
<evidence type="ECO:0000256" key="3">
    <source>
        <dbReference type="ARBA" id="ARBA00022801"/>
    </source>
</evidence>
<keyword evidence="4" id="KW-0460">Magnesium</keyword>
<dbReference type="InterPro" id="IPR047198">
    <property type="entry name" value="DDP-like_NUDIX"/>
</dbReference>
<evidence type="ECO:0000256" key="1">
    <source>
        <dbReference type="ARBA" id="ARBA00001946"/>
    </source>
</evidence>
<dbReference type="PROSITE" id="PS51462">
    <property type="entry name" value="NUDIX"/>
    <property type="match status" value="1"/>
</dbReference>
<dbReference type="EMBL" id="JBHTKR010000001">
    <property type="protein sequence ID" value="MFD1193335.1"/>
    <property type="molecule type" value="Genomic_DNA"/>
</dbReference>
<dbReference type="SUPFAM" id="SSF55811">
    <property type="entry name" value="Nudix"/>
    <property type="match status" value="1"/>
</dbReference>
<comment type="cofactor">
    <cofactor evidence="1">
        <name>Mg(2+)</name>
        <dbReference type="ChEBI" id="CHEBI:18420"/>
    </cofactor>
</comment>
<evidence type="ECO:0000259" key="5">
    <source>
        <dbReference type="PROSITE" id="PS51462"/>
    </source>
</evidence>
<feature type="domain" description="Nudix hydrolase" evidence="5">
    <location>
        <begin position="22"/>
        <end position="152"/>
    </location>
</feature>
<gene>
    <name evidence="6" type="ORF">ACFQ3C_01455</name>
</gene>
<dbReference type="GO" id="GO:0016787">
    <property type="term" value="F:hydrolase activity"/>
    <property type="evidence" value="ECO:0007669"/>
    <property type="project" value="UniProtKB-KW"/>
</dbReference>
<dbReference type="InterPro" id="IPR015797">
    <property type="entry name" value="NUDIX_hydrolase-like_dom_sf"/>
</dbReference>
<accession>A0ABW3T8B8</accession>
<dbReference type="RefSeq" id="WP_380788523.1">
    <property type="nucleotide sequence ID" value="NZ_JBHTKR010000001.1"/>
</dbReference>
<evidence type="ECO:0000313" key="7">
    <source>
        <dbReference type="Proteomes" id="UP001597151"/>
    </source>
</evidence>
<evidence type="ECO:0000256" key="2">
    <source>
        <dbReference type="ARBA" id="ARBA00022723"/>
    </source>
</evidence>
<proteinExistence type="predicted"/>
<dbReference type="Proteomes" id="UP001597151">
    <property type="component" value="Unassembled WGS sequence"/>
</dbReference>
<organism evidence="6 7">
    <name type="scientific">Seohaeicola saemankumensis</name>
    <dbReference type="NCBI Taxonomy" id="481181"/>
    <lineage>
        <taxon>Bacteria</taxon>
        <taxon>Pseudomonadati</taxon>
        <taxon>Pseudomonadota</taxon>
        <taxon>Alphaproteobacteria</taxon>
        <taxon>Rhodobacterales</taxon>
        <taxon>Roseobacteraceae</taxon>
        <taxon>Seohaeicola</taxon>
    </lineage>
</organism>
<dbReference type="Gene3D" id="3.90.79.10">
    <property type="entry name" value="Nucleoside Triphosphate Pyrophosphohydrolase"/>
    <property type="match status" value="1"/>
</dbReference>
<keyword evidence="7" id="KW-1185">Reference proteome</keyword>
<dbReference type="InterPro" id="IPR000086">
    <property type="entry name" value="NUDIX_hydrolase_dom"/>
</dbReference>
<name>A0ABW3T8B8_9RHOB</name>